<dbReference type="EMBL" id="AZHW01000759">
    <property type="protein sequence ID" value="ETW96666.1"/>
    <property type="molecule type" value="Genomic_DNA"/>
</dbReference>
<feature type="chain" id="PRO_5004844537" description="DUF7482 domain-containing protein" evidence="2">
    <location>
        <begin position="22"/>
        <end position="406"/>
    </location>
</feature>
<proteinExistence type="predicted"/>
<evidence type="ECO:0000313" key="5">
    <source>
        <dbReference type="Proteomes" id="UP000019141"/>
    </source>
</evidence>
<reference evidence="4 5" key="1">
    <citation type="journal article" date="2014" name="Nature">
        <title>An environmental bacterial taxon with a large and distinct metabolic repertoire.</title>
        <authorList>
            <person name="Wilson M.C."/>
            <person name="Mori T."/>
            <person name="Ruckert C."/>
            <person name="Uria A.R."/>
            <person name="Helf M.J."/>
            <person name="Takada K."/>
            <person name="Gernert C."/>
            <person name="Steffens U.A."/>
            <person name="Heycke N."/>
            <person name="Schmitt S."/>
            <person name="Rinke C."/>
            <person name="Helfrich E.J."/>
            <person name="Brachmann A.O."/>
            <person name="Gurgui C."/>
            <person name="Wakimoto T."/>
            <person name="Kracht M."/>
            <person name="Crusemann M."/>
            <person name="Hentschel U."/>
            <person name="Abe I."/>
            <person name="Matsunaga S."/>
            <person name="Kalinowski J."/>
            <person name="Takeyama H."/>
            <person name="Piel J."/>
        </authorList>
    </citation>
    <scope>NUCLEOTIDE SEQUENCE [LARGE SCALE GENOMIC DNA]</scope>
    <source>
        <strain evidence="5">TSY1</strain>
    </source>
</reference>
<dbReference type="AlphaFoldDB" id="W4LH49"/>
<organism evidence="4 5">
    <name type="scientific">Entotheonella factor</name>
    <dbReference type="NCBI Taxonomy" id="1429438"/>
    <lineage>
        <taxon>Bacteria</taxon>
        <taxon>Pseudomonadati</taxon>
        <taxon>Nitrospinota/Tectimicrobiota group</taxon>
        <taxon>Candidatus Tectimicrobiota</taxon>
        <taxon>Candidatus Entotheonellia</taxon>
        <taxon>Candidatus Entotheonellales</taxon>
        <taxon>Candidatus Entotheonellaceae</taxon>
        <taxon>Candidatus Entotheonella</taxon>
    </lineage>
</organism>
<accession>W4LH49</accession>
<feature type="domain" description="DUF7482" evidence="3">
    <location>
        <begin position="87"/>
        <end position="357"/>
    </location>
</feature>
<dbReference type="InterPro" id="IPR055905">
    <property type="entry name" value="DUF7482"/>
</dbReference>
<dbReference type="HOGENOM" id="CLU_033745_0_0_7"/>
<evidence type="ECO:0000256" key="2">
    <source>
        <dbReference type="SAM" id="SignalP"/>
    </source>
</evidence>
<feature type="region of interest" description="Disordered" evidence="1">
    <location>
        <begin position="163"/>
        <end position="182"/>
    </location>
</feature>
<protein>
    <recommendedName>
        <fullName evidence="3">DUF7482 domain-containing protein</fullName>
    </recommendedName>
</protein>
<gene>
    <name evidence="4" type="ORF">ETSY1_25650</name>
</gene>
<evidence type="ECO:0000256" key="1">
    <source>
        <dbReference type="SAM" id="MobiDB-lite"/>
    </source>
</evidence>
<evidence type="ECO:0000313" key="4">
    <source>
        <dbReference type="EMBL" id="ETW96666.1"/>
    </source>
</evidence>
<dbReference type="Proteomes" id="UP000019141">
    <property type="component" value="Unassembled WGS sequence"/>
</dbReference>
<keyword evidence="2" id="KW-0732">Signal</keyword>
<evidence type="ECO:0000259" key="3">
    <source>
        <dbReference type="Pfam" id="PF24298"/>
    </source>
</evidence>
<comment type="caution">
    <text evidence="4">The sequence shown here is derived from an EMBL/GenBank/DDBJ whole genome shotgun (WGS) entry which is preliminary data.</text>
</comment>
<dbReference type="Pfam" id="PF24298">
    <property type="entry name" value="DUF7482"/>
    <property type="match status" value="1"/>
</dbReference>
<sequence>MRLSLASIFVLVLSMMTPLHAQDLTPGCRIIPVDPDIGADIPLDYFGPAPSTVERSLVGPVQLLTAGEVDVVEETLTLPLYRGALEDGRSVWYILTDTTDRDNAEALGLNHSAKLNFAVTGNGARRGVIERVIINEETGDDDVMLVFNQGTVDFSPERQVQADTSDPEQAFPPQVAQPGSVGDAQYSPLVKIDNAGDHVYNAPMIAFDVSAEQINCPDGNCDYSLVHDAVLAINAPNDNPNESSVTLKLTPGFSFGRPVLYISTEASDPVVAALEGVTYTTALRDILVGNDDSAFSAVERLFTFLNGPLGCENPQRQGQNSGLVDDRGPFNVLGGIPTIATDYSPLWDVNIGEWTQESIDLGIRNRLRGEFDILLHVDSGFVTGPGGSEYGSSGIIVNCPIVARLL</sequence>
<keyword evidence="5" id="KW-1185">Reference proteome</keyword>
<name>W4LH49_ENTF1</name>
<feature type="signal peptide" evidence="2">
    <location>
        <begin position="1"/>
        <end position="21"/>
    </location>
</feature>